<organism evidence="9 10">
    <name type="scientific">Paracholeplasma vituli</name>
    <dbReference type="NCBI Taxonomy" id="69473"/>
    <lineage>
        <taxon>Bacteria</taxon>
        <taxon>Bacillati</taxon>
        <taxon>Mycoplasmatota</taxon>
        <taxon>Mollicutes</taxon>
        <taxon>Acholeplasmatales</taxon>
        <taxon>Acholeplasmataceae</taxon>
        <taxon>Paracholeplasma</taxon>
    </lineage>
</organism>
<dbReference type="EMBL" id="JAOEGN010000002">
    <property type="protein sequence ID" value="MCU0104290.1"/>
    <property type="molecule type" value="Genomic_DNA"/>
</dbReference>
<dbReference type="InterPro" id="IPR013766">
    <property type="entry name" value="Thioredoxin_domain"/>
</dbReference>
<evidence type="ECO:0000313" key="10">
    <source>
        <dbReference type="Proteomes" id="UP001209076"/>
    </source>
</evidence>
<evidence type="ECO:0000256" key="6">
    <source>
        <dbReference type="NCBIfam" id="TIGR01068"/>
    </source>
</evidence>
<keyword evidence="4" id="KW-1015">Disulfide bond</keyword>
<protein>
    <recommendedName>
        <fullName evidence="6 7">Thioredoxin</fullName>
    </recommendedName>
</protein>
<keyword evidence="2" id="KW-0813">Transport</keyword>
<dbReference type="PROSITE" id="PS51352">
    <property type="entry name" value="THIOREDOXIN_2"/>
    <property type="match status" value="1"/>
</dbReference>
<sequence>MTLAITKDNFKSAVLESKQPVLVDFWAAWCRPCQMLGPIVESLAEEVQGLAVVAKVNVDEQSELANQFRIMSIPTVLIFKDGKVVNSIIGVRSKDELRKALGV</sequence>
<dbReference type="PANTHER" id="PTHR45663">
    <property type="entry name" value="GEO12009P1"/>
    <property type="match status" value="1"/>
</dbReference>
<accession>A0ABT2PTL0</accession>
<dbReference type="PRINTS" id="PR00421">
    <property type="entry name" value="THIOREDOXIN"/>
</dbReference>
<proteinExistence type="inferred from homology"/>
<dbReference type="NCBIfam" id="TIGR01068">
    <property type="entry name" value="thioredoxin"/>
    <property type="match status" value="1"/>
</dbReference>
<dbReference type="CDD" id="cd02947">
    <property type="entry name" value="TRX_family"/>
    <property type="match status" value="1"/>
</dbReference>
<keyword evidence="5" id="KW-0676">Redox-active center</keyword>
<keyword evidence="3" id="KW-0249">Electron transport</keyword>
<dbReference type="PIRSF" id="PIRSF000077">
    <property type="entry name" value="Thioredoxin"/>
    <property type="match status" value="1"/>
</dbReference>
<dbReference type="PANTHER" id="PTHR45663:SF11">
    <property type="entry name" value="GEO12009P1"/>
    <property type="match status" value="1"/>
</dbReference>
<dbReference type="SUPFAM" id="SSF52833">
    <property type="entry name" value="Thioredoxin-like"/>
    <property type="match status" value="1"/>
</dbReference>
<dbReference type="InterPro" id="IPR036249">
    <property type="entry name" value="Thioredoxin-like_sf"/>
</dbReference>
<evidence type="ECO:0000256" key="2">
    <source>
        <dbReference type="ARBA" id="ARBA00022448"/>
    </source>
</evidence>
<evidence type="ECO:0000256" key="1">
    <source>
        <dbReference type="ARBA" id="ARBA00008987"/>
    </source>
</evidence>
<evidence type="ECO:0000256" key="4">
    <source>
        <dbReference type="ARBA" id="ARBA00023157"/>
    </source>
</evidence>
<dbReference type="Gene3D" id="3.40.30.10">
    <property type="entry name" value="Glutaredoxin"/>
    <property type="match status" value="1"/>
</dbReference>
<dbReference type="Proteomes" id="UP001209076">
    <property type="component" value="Unassembled WGS sequence"/>
</dbReference>
<dbReference type="RefSeq" id="WP_262095513.1">
    <property type="nucleotide sequence ID" value="NZ_JAOEGN010000002.1"/>
</dbReference>
<reference evidence="10" key="1">
    <citation type="submission" date="2023-07" db="EMBL/GenBank/DDBJ databases">
        <title>Novel Mycoplasma species identified in domestic and wild animals.</title>
        <authorList>
            <person name="Volokhov D.V."/>
            <person name="Furtak V.A."/>
            <person name="Zagorodnyaya T.A."/>
        </authorList>
    </citation>
    <scope>NUCLEOTIDE SEQUENCE [LARGE SCALE GENOMIC DNA]</scope>
    <source>
        <strain evidence="10">92-19</strain>
    </source>
</reference>
<evidence type="ECO:0000313" key="9">
    <source>
        <dbReference type="EMBL" id="MCU0104290.1"/>
    </source>
</evidence>
<feature type="domain" description="Thioredoxin" evidence="8">
    <location>
        <begin position="1"/>
        <end position="103"/>
    </location>
</feature>
<comment type="caution">
    <text evidence="9">The sequence shown here is derived from an EMBL/GenBank/DDBJ whole genome shotgun (WGS) entry which is preliminary data.</text>
</comment>
<name>A0ABT2PTL0_9MOLU</name>
<evidence type="ECO:0000259" key="8">
    <source>
        <dbReference type="PROSITE" id="PS51352"/>
    </source>
</evidence>
<comment type="similarity">
    <text evidence="1 7">Belongs to the thioredoxin family.</text>
</comment>
<evidence type="ECO:0000256" key="7">
    <source>
        <dbReference type="PIRNR" id="PIRNR000077"/>
    </source>
</evidence>
<gene>
    <name evidence="9" type="primary">trxA</name>
    <name evidence="9" type="ORF">N7603_01315</name>
</gene>
<dbReference type="InterPro" id="IPR005746">
    <property type="entry name" value="Thioredoxin"/>
</dbReference>
<dbReference type="Pfam" id="PF00085">
    <property type="entry name" value="Thioredoxin"/>
    <property type="match status" value="1"/>
</dbReference>
<keyword evidence="10" id="KW-1185">Reference proteome</keyword>
<evidence type="ECO:0000256" key="3">
    <source>
        <dbReference type="ARBA" id="ARBA00022982"/>
    </source>
</evidence>
<evidence type="ECO:0000256" key="5">
    <source>
        <dbReference type="ARBA" id="ARBA00023284"/>
    </source>
</evidence>